<evidence type="ECO:0008006" key="3">
    <source>
        <dbReference type="Google" id="ProtNLM"/>
    </source>
</evidence>
<protein>
    <recommendedName>
        <fullName evidence="3">DUF3500 domain-containing protein</fullName>
    </recommendedName>
</protein>
<keyword evidence="2" id="KW-1185">Reference proteome</keyword>
<comment type="caution">
    <text evidence="1">The sequence shown here is derived from an EMBL/GenBank/DDBJ whole genome shotgun (WGS) entry which is preliminary data.</text>
</comment>
<sequence>MAQSEEETRAFDYHRFVPPKGKSDWARFNGIDTSDPYKYSEAIVKNERFKAIWGGRSSNLDTPFHGITTDGQKRDGLYKLQNEGAPTKRMVKAAHNFIRLLSPGEKEAAVRDLDSEEWRKWINPEIVIFKCGLRLEHIDKVKVDAVMEILKQSLSESGLAKVQGAMKTNKFLGEICGKEAILNEHSYFFTIFGEPSETAPWAFMLYGHHLALNVFIAGEQMAIGPVFTGAEPSIIDEGPDKGLTLCANESQLGLRLMQSLSPEIQQKAQVYSEMHDPAMSEDRWHPADQRHLAGAFHDNRIIPYEGVLVTEMTTEQQELLMSIVSEFLVLLPPEPLKHRLEHIRAYLSETYFAWIGHFGLADPFYYRIQSPVALFEFDHHSGVFLTNEEPAKYHIHTIQRLPNGNDYGRELRELFRGQGNNGKL</sequence>
<gene>
    <name evidence="1" type="ORF">GQ607_005460</name>
</gene>
<reference evidence="1 2" key="1">
    <citation type="submission" date="2019-12" db="EMBL/GenBank/DDBJ databases">
        <title>A genome sequence resource for the geographically widespread anthracnose pathogen Colletotrichum asianum.</title>
        <authorList>
            <person name="Meng Y."/>
        </authorList>
    </citation>
    <scope>NUCLEOTIDE SEQUENCE [LARGE SCALE GENOMIC DNA]</scope>
    <source>
        <strain evidence="1 2">ICMP 18580</strain>
    </source>
</reference>
<dbReference type="PANTHER" id="PTHR37489:SF1">
    <property type="entry name" value="DUF3500 DOMAIN-CONTAINING PROTEIN"/>
    <property type="match status" value="1"/>
</dbReference>
<dbReference type="EMBL" id="WOWK01000024">
    <property type="protein sequence ID" value="KAF0327271.1"/>
    <property type="molecule type" value="Genomic_DNA"/>
</dbReference>
<dbReference type="Pfam" id="PF12006">
    <property type="entry name" value="DUF3500"/>
    <property type="match status" value="1"/>
</dbReference>
<name>A0A8H3WEF3_9PEZI</name>
<proteinExistence type="predicted"/>
<dbReference type="Proteomes" id="UP000434172">
    <property type="component" value="Unassembled WGS sequence"/>
</dbReference>
<dbReference type="PANTHER" id="PTHR37489">
    <property type="entry name" value="DUF3500 DOMAIN-CONTAINING PROTEIN"/>
    <property type="match status" value="1"/>
</dbReference>
<evidence type="ECO:0000313" key="2">
    <source>
        <dbReference type="Proteomes" id="UP000434172"/>
    </source>
</evidence>
<organism evidence="1 2">
    <name type="scientific">Colletotrichum asianum</name>
    <dbReference type="NCBI Taxonomy" id="702518"/>
    <lineage>
        <taxon>Eukaryota</taxon>
        <taxon>Fungi</taxon>
        <taxon>Dikarya</taxon>
        <taxon>Ascomycota</taxon>
        <taxon>Pezizomycotina</taxon>
        <taxon>Sordariomycetes</taxon>
        <taxon>Hypocreomycetidae</taxon>
        <taxon>Glomerellales</taxon>
        <taxon>Glomerellaceae</taxon>
        <taxon>Colletotrichum</taxon>
        <taxon>Colletotrichum gloeosporioides species complex</taxon>
    </lineage>
</organism>
<evidence type="ECO:0000313" key="1">
    <source>
        <dbReference type="EMBL" id="KAF0327271.1"/>
    </source>
</evidence>
<dbReference type="InterPro" id="IPR021889">
    <property type="entry name" value="DUF3500"/>
</dbReference>
<dbReference type="OrthoDB" id="4539697at2759"/>
<dbReference type="AlphaFoldDB" id="A0A8H3WEF3"/>
<accession>A0A8H3WEF3</accession>